<feature type="compositionally biased region" description="Basic and acidic residues" evidence="1">
    <location>
        <begin position="71"/>
        <end position="94"/>
    </location>
</feature>
<reference evidence="3 4" key="1">
    <citation type="submission" date="2023-03" db="EMBL/GenBank/DDBJ databases">
        <title>Bacillus Genome Sequencing.</title>
        <authorList>
            <person name="Dunlap C."/>
        </authorList>
    </citation>
    <scope>NUCLEOTIDE SEQUENCE [LARGE SCALE GENOMIC DNA]</scope>
    <source>
        <strain evidence="3 4">B-23453</strain>
    </source>
</reference>
<dbReference type="EMBL" id="JARMAB010000026">
    <property type="protein sequence ID" value="MED1204718.1"/>
    <property type="molecule type" value="Genomic_DNA"/>
</dbReference>
<comment type="caution">
    <text evidence="3">The sequence shown here is derived from an EMBL/GenBank/DDBJ whole genome shotgun (WGS) entry which is preliminary data.</text>
</comment>
<evidence type="ECO:0000256" key="2">
    <source>
        <dbReference type="SAM" id="Phobius"/>
    </source>
</evidence>
<evidence type="ECO:0000313" key="3">
    <source>
        <dbReference type="EMBL" id="MED1204718.1"/>
    </source>
</evidence>
<keyword evidence="4" id="KW-1185">Reference proteome</keyword>
<dbReference type="Proteomes" id="UP001341444">
    <property type="component" value="Unassembled WGS sequence"/>
</dbReference>
<name>A0ABU6MM64_9BACI</name>
<gene>
    <name evidence="3" type="ORF">P4T90_16860</name>
</gene>
<dbReference type="RefSeq" id="WP_412733842.1">
    <property type="nucleotide sequence ID" value="NZ_JARMAB010000026.1"/>
</dbReference>
<keyword evidence="2" id="KW-0472">Membrane</keyword>
<feature type="region of interest" description="Disordered" evidence="1">
    <location>
        <begin position="106"/>
        <end position="140"/>
    </location>
</feature>
<feature type="transmembrane region" description="Helical" evidence="2">
    <location>
        <begin position="6"/>
        <end position="24"/>
    </location>
</feature>
<evidence type="ECO:0000256" key="1">
    <source>
        <dbReference type="SAM" id="MobiDB-lite"/>
    </source>
</evidence>
<accession>A0ABU6MM64</accession>
<sequence length="140" mass="15227">MSTKFIASYILIAIVLLVIINLIIRKGRTQKNEVEENNTIDRGNTLQAAEARETHIDTTPVKAEAASAAVDEEKPAMVEKGTDRKPVKKDEVEPQEKAGELIAETLQEAPNSASAVEYVNEEIGQAKESTSAPGQKEPDL</sequence>
<keyword evidence="2" id="KW-0812">Transmembrane</keyword>
<feature type="region of interest" description="Disordered" evidence="1">
    <location>
        <begin position="31"/>
        <end position="94"/>
    </location>
</feature>
<feature type="non-terminal residue" evidence="3">
    <location>
        <position position="140"/>
    </location>
</feature>
<organism evidence="3 4">
    <name type="scientific">Heyndrickxia acidicola</name>
    <dbReference type="NCBI Taxonomy" id="209389"/>
    <lineage>
        <taxon>Bacteria</taxon>
        <taxon>Bacillati</taxon>
        <taxon>Bacillota</taxon>
        <taxon>Bacilli</taxon>
        <taxon>Bacillales</taxon>
        <taxon>Bacillaceae</taxon>
        <taxon>Heyndrickxia</taxon>
    </lineage>
</organism>
<keyword evidence="2" id="KW-1133">Transmembrane helix</keyword>
<proteinExistence type="predicted"/>
<evidence type="ECO:0000313" key="4">
    <source>
        <dbReference type="Proteomes" id="UP001341444"/>
    </source>
</evidence>
<protein>
    <submittedName>
        <fullName evidence="3">Uncharacterized protein</fullName>
    </submittedName>
</protein>